<feature type="compositionally biased region" description="Polar residues" evidence="1">
    <location>
        <begin position="1818"/>
        <end position="1838"/>
    </location>
</feature>
<feature type="compositionally biased region" description="Polar residues" evidence="1">
    <location>
        <begin position="867"/>
        <end position="880"/>
    </location>
</feature>
<feature type="compositionally biased region" description="Low complexity" evidence="1">
    <location>
        <begin position="1839"/>
        <end position="1859"/>
    </location>
</feature>
<dbReference type="VEuPathDB" id="TriTrypDB:Lsey_0251_0120"/>
<feature type="compositionally biased region" description="Polar residues" evidence="1">
    <location>
        <begin position="2051"/>
        <end position="2067"/>
    </location>
</feature>
<feature type="compositionally biased region" description="Polar residues" evidence="1">
    <location>
        <begin position="730"/>
        <end position="743"/>
    </location>
</feature>
<feature type="compositionally biased region" description="Basic and acidic residues" evidence="1">
    <location>
        <begin position="887"/>
        <end position="901"/>
    </location>
</feature>
<feature type="compositionally biased region" description="Basic and acidic residues" evidence="1">
    <location>
        <begin position="1393"/>
        <end position="1402"/>
    </location>
</feature>
<feature type="region of interest" description="Disordered" evidence="1">
    <location>
        <begin position="862"/>
        <end position="936"/>
    </location>
</feature>
<feature type="compositionally biased region" description="Low complexity" evidence="1">
    <location>
        <begin position="1132"/>
        <end position="1142"/>
    </location>
</feature>
<feature type="region of interest" description="Disordered" evidence="1">
    <location>
        <begin position="641"/>
        <end position="845"/>
    </location>
</feature>
<feature type="region of interest" description="Disordered" evidence="1">
    <location>
        <begin position="2220"/>
        <end position="2245"/>
    </location>
</feature>
<reference evidence="2 3" key="1">
    <citation type="journal article" date="2015" name="PLoS Pathog.">
        <title>Leptomonas seymouri: Adaptations to the Dixenous Life Cycle Analyzed by Genome Sequencing, Transcriptome Profiling and Co-infection with Leishmania donovani.</title>
        <authorList>
            <person name="Kraeva N."/>
            <person name="Butenko A."/>
            <person name="Hlavacova J."/>
            <person name="Kostygov A."/>
            <person name="Myskova J."/>
            <person name="Grybchuk D."/>
            <person name="Lestinova T."/>
            <person name="Votypka J."/>
            <person name="Volf P."/>
            <person name="Opperdoes F."/>
            <person name="Flegontov P."/>
            <person name="Lukes J."/>
            <person name="Yurchenko V."/>
        </authorList>
    </citation>
    <scope>NUCLEOTIDE SEQUENCE [LARGE SCALE GENOMIC DNA]</scope>
    <source>
        <strain evidence="2 3">ATCC 30220</strain>
    </source>
</reference>
<feature type="region of interest" description="Disordered" evidence="1">
    <location>
        <begin position="1568"/>
        <end position="1592"/>
    </location>
</feature>
<feature type="compositionally biased region" description="Low complexity" evidence="1">
    <location>
        <begin position="1738"/>
        <end position="1748"/>
    </location>
</feature>
<dbReference type="OrthoDB" id="267126at2759"/>
<feature type="compositionally biased region" description="Polar residues" evidence="1">
    <location>
        <begin position="1248"/>
        <end position="1258"/>
    </location>
</feature>
<feature type="region of interest" description="Disordered" evidence="1">
    <location>
        <begin position="1818"/>
        <end position="1895"/>
    </location>
</feature>
<feature type="compositionally biased region" description="Polar residues" evidence="1">
    <location>
        <begin position="1201"/>
        <end position="1221"/>
    </location>
</feature>
<feature type="compositionally biased region" description="Basic and acidic residues" evidence="1">
    <location>
        <begin position="270"/>
        <end position="283"/>
    </location>
</feature>
<feature type="compositionally biased region" description="Polar residues" evidence="1">
    <location>
        <begin position="1707"/>
        <end position="1718"/>
    </location>
</feature>
<protein>
    <submittedName>
        <fullName evidence="2">Uncharacterized protein</fullName>
    </submittedName>
</protein>
<feature type="region of interest" description="Disordered" evidence="1">
    <location>
        <begin position="1671"/>
        <end position="1788"/>
    </location>
</feature>
<organism evidence="2 3">
    <name type="scientific">Leptomonas seymouri</name>
    <dbReference type="NCBI Taxonomy" id="5684"/>
    <lineage>
        <taxon>Eukaryota</taxon>
        <taxon>Discoba</taxon>
        <taxon>Euglenozoa</taxon>
        <taxon>Kinetoplastea</taxon>
        <taxon>Metakinetoplastina</taxon>
        <taxon>Trypanosomatida</taxon>
        <taxon>Trypanosomatidae</taxon>
        <taxon>Leishmaniinae</taxon>
        <taxon>Leptomonas</taxon>
    </lineage>
</organism>
<keyword evidence="3" id="KW-1185">Reference proteome</keyword>
<feature type="compositionally biased region" description="Low complexity" evidence="1">
    <location>
        <begin position="365"/>
        <end position="374"/>
    </location>
</feature>
<feature type="compositionally biased region" description="Basic and acidic residues" evidence="1">
    <location>
        <begin position="1693"/>
        <end position="1704"/>
    </location>
</feature>
<proteinExistence type="predicted"/>
<feature type="region of interest" description="Disordered" evidence="1">
    <location>
        <begin position="1106"/>
        <end position="1151"/>
    </location>
</feature>
<feature type="region of interest" description="Disordered" evidence="1">
    <location>
        <begin position="540"/>
        <end position="603"/>
    </location>
</feature>
<evidence type="ECO:0000313" key="3">
    <source>
        <dbReference type="Proteomes" id="UP000038009"/>
    </source>
</evidence>
<feature type="compositionally biased region" description="Low complexity" evidence="1">
    <location>
        <begin position="1309"/>
        <end position="1320"/>
    </location>
</feature>
<feature type="compositionally biased region" description="Low complexity" evidence="1">
    <location>
        <begin position="2068"/>
        <end position="2102"/>
    </location>
</feature>
<feature type="compositionally biased region" description="Polar residues" evidence="1">
    <location>
        <begin position="1169"/>
        <end position="1179"/>
    </location>
</feature>
<feature type="region of interest" description="Disordered" evidence="1">
    <location>
        <begin position="1306"/>
        <end position="1416"/>
    </location>
</feature>
<feature type="region of interest" description="Disordered" evidence="1">
    <location>
        <begin position="1238"/>
        <end position="1258"/>
    </location>
</feature>
<feature type="compositionally biased region" description="Low complexity" evidence="1">
    <location>
        <begin position="1771"/>
        <end position="1785"/>
    </location>
</feature>
<gene>
    <name evidence="2" type="ORF">ABL78_6421</name>
</gene>
<accession>A0A0N0P3U2</accession>
<feature type="compositionally biased region" description="Low complexity" evidence="1">
    <location>
        <begin position="331"/>
        <end position="343"/>
    </location>
</feature>
<feature type="compositionally biased region" description="Low complexity" evidence="1">
    <location>
        <begin position="568"/>
        <end position="585"/>
    </location>
</feature>
<feature type="compositionally biased region" description="Low complexity" evidence="1">
    <location>
        <begin position="763"/>
        <end position="775"/>
    </location>
</feature>
<feature type="region of interest" description="Disordered" evidence="1">
    <location>
        <begin position="1165"/>
        <end position="1225"/>
    </location>
</feature>
<feature type="region of interest" description="Disordered" evidence="1">
    <location>
        <begin position="270"/>
        <end position="395"/>
    </location>
</feature>
<feature type="compositionally biased region" description="Low complexity" evidence="1">
    <location>
        <begin position="296"/>
        <end position="309"/>
    </location>
</feature>
<feature type="compositionally biased region" description="Low complexity" evidence="1">
    <location>
        <begin position="1238"/>
        <end position="1247"/>
    </location>
</feature>
<sequence>MPTKKPAHVAANVVSDLGVVDRLLEYAGELVRTVELRDRWEQTCLRSVGAQAGGGVVAVCGSDLCALAADVVSNVSVSVVPSGVGVVQEVVKRGSEMNSIEGRGDISFSWGSGGGSSGAAVLSRGSDVDLEGAGAAPDFDCRSSAVVTVRSEAAGRAGPSLQLSKISAARESSVRVADQCLASQLWGQHLSIRAAELLRRLLRRERGHRKSILFREIEARYALRLSEASHAAQRGLDWLRGAQDEESMSWSSAFTASLSQPTALLSRPLRAEGVEGVEGEGRAKTAGKAARHDMPSVVSRDSDSSSWSVPQRIDGKRDVYWGPTRGRALRPSSPSSSSADSAPQMALTRPSLSGSRSESRRRVAEAAGVVASAESSRDITEEAGQPLASEDMKASAQSETLQVAKIDVAQSSLKLGQSSGAADSSAHAVREMVEGGYSSDVHADDDQAGAQVGGVKAGFYRYPPRGCCVAENLVKAGPSASLSTSSPHCTPGTPGATAQLPAVNAEAMPSASSSSVSSCCSIVITPPKYEQSGVVCSEGGVGGNTRSSRHGPALGSSLSSPERVNRRASSGPTQAAAVAASATAAWHNTEDTTTSPTGVDVQTHPLHPVLETSCSDLWTLDKDESEEEEALELLRVRRVADPSASHAPSLPSLRGSTRESSTTSSEEFSVQQSRGEVRRRDRRYSNEVSSGHNKQENRTVTLAHANTPASATPDVDRPDLVSSPGKPQPLSASSLCMGTQTEAWTRIESEGEDEPRPSPTAPQPSERSPSSSQAAHPLSVGKSAGRASGPVAPLSPHARQEGKGCPPQPNVKLPASEDASVGSSSYFSLPLQGTPRAFSSEGLPQMPSCDVFLEAVDAMGASHHVRQSQMQQQPGTSRESVSPPPREAQELPRPHGRDEQQRWQSTGVEVPHALNRSNDSTPYPQEVPFAEEPQSYLHQSASLHDADGERRERMPLFSDGVEDESSAFTVLPSPRHQRQPGTSWTIPLEWADAVQRQGGHVDADTVTSPCLSRTSAAAFDSAVVSLSHASSQHSSRRHRTLPRRRLPPHLQVNRPRARLLTRGLRPVFYSSTSSTSASGSDIYSSMTTRDASSVLLHAPRRAGPWYAAPARRIRKQRSPPSGTFKAKPLPSRRQQQQRQQQRNARCLSDDDKVMKVSVDAAVTPVLPTGGQTASESAVTSARMHGGRHAAPAGLAKLSDFSAPSSTHEPTPTIKGSSQSPQPAGPTYAELYLQRQAYEARQQQQQRRVSPSATSRTSYAQIHGHAAGVRAATAEVVSDRFLPAHSTTFLSDSLCNAVVWRLSGVPRPPSAAARASDAQRQQEYEEAAAQEGREGVVPDRTPGAWPHTSSPLSLADSPAGSPSYSSPHGVAETAPRCVASPPLSKLASRSASEISRRVPEDRSTSQPHRPLTPVGDSVKADVMGAAHTSAINRSVHAGAANEGTDEAPTLMDVLRAATADSRAAESGAPLASPAPWSPAPAPAALARAEADAHGASGPYVEGRRRVKGLDGSTAASEVMEWTMGLTSSMPCRRPSTTTEWSRSASLLAIPGLRRDAAQHLHPAMAPVGQGQSTAGGEHGADGVDNTSASPCSGVGMREETENVFHALRSTSKSPSTPLASTLALRSPERQRLYEGAGARLHTDGEGVGNTTAVGPPAVARWVKMEVIEEAKTPDPRATGMPPPTPQAPHATTSVEDKEGHAELREAVVQSSPDAETLSAQPLEGLSVAHHPTSPPLLSPPTLQSSDSTQAAAQGVHHDMADQSSNPKAGAFSVTASAPDPSAVPAAPTSPPTLFTVGRFPAPGHGATALTVAPADSYTFSMQRSTSGPSEPASSEGTSEQSQQRQAGAARATSAAALTLGERPAHSDDPRPLSTQPTPHPHQRVGAFDDADGPQPMHIERAPHPAVAHQTVVRRSFQEAAPEPQHGVQTGEQQQRLTSAEAQQLAHLERRLANCRPQVHPQPEDVQQTSVPDYFEADDVLFHGVSGVVGARPGSQLPLYRSNATATTRHGRGGPGGAVRVRGGEGVGTSSRGKASKGAKQQGCERHLRSAQAAGSSTPPSQRSAIQWPTQQASTRGRAATATSAPDATTRSRSSHVAIGATGAVRGGRGAGQSTRAPFSRGLYAEPAHSAAVSAAVVRSRISPTQAASRAVASVTDNDHTYSHMEHRGYGFANSGAVVTPIEPNYRRTTTSFLVSADWRYQRTYVDTMYFPEVTNSVVGQGAGGEGEMKMPPTSHSSPSGEEHRAADVFACRPFRLP</sequence>
<dbReference type="OMA" id="SWTIPLD"/>
<feature type="compositionally biased region" description="Basic and acidic residues" evidence="1">
    <location>
        <begin position="675"/>
        <end position="685"/>
    </location>
</feature>
<feature type="compositionally biased region" description="Low complexity" evidence="1">
    <location>
        <begin position="642"/>
        <end position="669"/>
    </location>
</feature>
<name>A0A0N0P3U2_LEPSE</name>
<feature type="region of interest" description="Disordered" evidence="1">
    <location>
        <begin position="2003"/>
        <end position="2114"/>
    </location>
</feature>
<evidence type="ECO:0000256" key="1">
    <source>
        <dbReference type="SAM" id="MobiDB-lite"/>
    </source>
</evidence>
<dbReference type="Proteomes" id="UP000038009">
    <property type="component" value="Unassembled WGS sequence"/>
</dbReference>
<dbReference type="EMBL" id="LJSK01000251">
    <property type="protein sequence ID" value="KPI84536.1"/>
    <property type="molecule type" value="Genomic_DNA"/>
</dbReference>
<comment type="caution">
    <text evidence="2">The sequence shown here is derived from an EMBL/GenBank/DDBJ whole genome shotgun (WGS) entry which is preliminary data.</text>
</comment>
<evidence type="ECO:0000313" key="2">
    <source>
        <dbReference type="EMBL" id="KPI84536.1"/>
    </source>
</evidence>